<keyword evidence="2" id="KW-1185">Reference proteome</keyword>
<evidence type="ECO:0000313" key="1">
    <source>
        <dbReference type="EMBL" id="SHG36451.1"/>
    </source>
</evidence>
<dbReference type="RefSeq" id="WP_072841228.1">
    <property type="nucleotide sequence ID" value="NZ_FQVF01000020.1"/>
</dbReference>
<proteinExistence type="predicted"/>
<organism evidence="1 2">
    <name type="scientific">Marinomonas polaris DSM 16579</name>
    <dbReference type="NCBI Taxonomy" id="1122206"/>
    <lineage>
        <taxon>Bacteria</taxon>
        <taxon>Pseudomonadati</taxon>
        <taxon>Pseudomonadota</taxon>
        <taxon>Gammaproteobacteria</taxon>
        <taxon>Oceanospirillales</taxon>
        <taxon>Oceanospirillaceae</taxon>
        <taxon>Marinomonas</taxon>
    </lineage>
</organism>
<accession>A0A1M5J7I0</accession>
<dbReference type="AlphaFoldDB" id="A0A1M5J7I0"/>
<dbReference type="EMBL" id="FQVF01000020">
    <property type="protein sequence ID" value="SHG36451.1"/>
    <property type="molecule type" value="Genomic_DNA"/>
</dbReference>
<sequence>MNYSDETLFLSETFFVIEMMNIGIFYNRLSKNKAENSDFFLEHYPIIFKKEHEFLLVNDCDYELKKALKKTNKNYRTLALVINQTNRSIQEIQDFYKLKTLKYLPRKNKFKSIIEEITSENTALKILCPKKMRQLGFINKIFCDNEIASQKLSQMNKEIHFNLCLKFFYVNGIVNFDDLSFQFLTSELDGFLNKKHTNKLEINLLSIIHSIYESRITGLNDIFLTIDYLKKNNNLNTQTLEELRELISMINKKINSNLSLVELIFEIKKIESVRNRHQEDNSENYDFIKNSLSDKKITKKIVDFLSEKILKNKEII</sequence>
<evidence type="ECO:0000313" key="2">
    <source>
        <dbReference type="Proteomes" id="UP000184517"/>
    </source>
</evidence>
<gene>
    <name evidence="1" type="ORF">SAMN02745753_03795</name>
</gene>
<reference evidence="2" key="1">
    <citation type="submission" date="2016-11" db="EMBL/GenBank/DDBJ databases">
        <authorList>
            <person name="Varghese N."/>
            <person name="Submissions S."/>
        </authorList>
    </citation>
    <scope>NUCLEOTIDE SEQUENCE [LARGE SCALE GENOMIC DNA]</scope>
    <source>
        <strain evidence="2">DSM 16579</strain>
    </source>
</reference>
<dbReference type="STRING" id="1122206.SAMN02745753_03795"/>
<name>A0A1M5J7I0_9GAMM</name>
<dbReference type="Proteomes" id="UP000184517">
    <property type="component" value="Unassembled WGS sequence"/>
</dbReference>
<protein>
    <submittedName>
        <fullName evidence="1">Uncharacterized protein</fullName>
    </submittedName>
</protein>